<organism evidence="3 4">
    <name type="scientific">Hamiltosporidium tvaerminnensis</name>
    <dbReference type="NCBI Taxonomy" id="1176355"/>
    <lineage>
        <taxon>Eukaryota</taxon>
        <taxon>Fungi</taxon>
        <taxon>Fungi incertae sedis</taxon>
        <taxon>Microsporidia</taxon>
        <taxon>Dubosqiidae</taxon>
        <taxon>Hamiltosporidium</taxon>
    </lineage>
</organism>
<keyword evidence="1" id="KW-0472">Membrane</keyword>
<keyword evidence="1" id="KW-1133">Transmembrane helix</keyword>
<dbReference type="Pfam" id="PF00689">
    <property type="entry name" value="Cation_ATPase_C"/>
    <property type="match status" value="1"/>
</dbReference>
<comment type="caution">
    <text evidence="3">The sequence shown here is derived from an EMBL/GenBank/DDBJ whole genome shotgun (WGS) entry which is preliminary data.</text>
</comment>
<feature type="transmembrane region" description="Helical" evidence="1">
    <location>
        <begin position="55"/>
        <end position="72"/>
    </location>
</feature>
<evidence type="ECO:0000313" key="4">
    <source>
        <dbReference type="Proteomes" id="UP000292282"/>
    </source>
</evidence>
<dbReference type="AlphaFoldDB" id="A0A4Q9LQ78"/>
<feature type="domain" description="Cation-transporting P-type ATPase C-terminal" evidence="2">
    <location>
        <begin position="17"/>
        <end position="141"/>
    </location>
</feature>
<name>A0A4Q9LQ78_9MICR</name>
<evidence type="ECO:0000313" key="3">
    <source>
        <dbReference type="EMBL" id="TBU10629.1"/>
    </source>
</evidence>
<evidence type="ECO:0000259" key="2">
    <source>
        <dbReference type="Pfam" id="PF00689"/>
    </source>
</evidence>
<dbReference type="Proteomes" id="UP000292282">
    <property type="component" value="Unassembled WGS sequence"/>
</dbReference>
<evidence type="ECO:0000256" key="1">
    <source>
        <dbReference type="SAM" id="Phobius"/>
    </source>
</evidence>
<gene>
    <name evidence="3" type="ORF">CWI38_1639p0020</name>
</gene>
<dbReference type="OrthoDB" id="3352408at2759"/>
<protein>
    <submittedName>
        <fullName evidence="3">E1-E2 ATPase</fullName>
    </submittedName>
</protein>
<dbReference type="VEuPathDB" id="MicrosporidiaDB:CWI38_1639p0020"/>
<proteinExistence type="predicted"/>
<accession>A0A4Q9LQ78</accession>
<reference evidence="3 4" key="1">
    <citation type="submission" date="2017-12" db="EMBL/GenBank/DDBJ databases">
        <authorList>
            <person name="Pombert J.-F."/>
            <person name="Haag K.L."/>
            <person name="Ebert D."/>
        </authorList>
    </citation>
    <scope>NUCLEOTIDE SEQUENCE [LARGE SCALE GENOMIC DNA]</scope>
    <source>
        <strain evidence="3">IL-G-3</strain>
    </source>
</reference>
<dbReference type="InterPro" id="IPR023298">
    <property type="entry name" value="ATPase_P-typ_TM_dom_sf"/>
</dbReference>
<feature type="non-terminal residue" evidence="3">
    <location>
        <position position="1"/>
    </location>
</feature>
<feature type="transmembrane region" description="Helical" evidence="1">
    <location>
        <begin position="84"/>
        <end position="103"/>
    </location>
</feature>
<keyword evidence="4" id="KW-1185">Reference proteome</keyword>
<keyword evidence="1" id="KW-0812">Transmembrane</keyword>
<dbReference type="Gene3D" id="1.20.1110.10">
    <property type="entry name" value="Calcium-transporting ATPase, transmembrane domain"/>
    <property type="match status" value="1"/>
</dbReference>
<feature type="transmembrane region" description="Helical" evidence="1">
    <location>
        <begin position="15"/>
        <end position="35"/>
    </location>
</feature>
<dbReference type="InterPro" id="IPR006068">
    <property type="entry name" value="ATPase_P-typ_cation-transptr_C"/>
</dbReference>
<dbReference type="SUPFAM" id="SSF81665">
    <property type="entry name" value="Calcium ATPase, transmembrane domain M"/>
    <property type="match status" value="1"/>
</dbReference>
<dbReference type="EMBL" id="PITK01001639">
    <property type="protein sequence ID" value="TBU10629.1"/>
    <property type="molecule type" value="Genomic_DNA"/>
</dbReference>
<feature type="transmembrane region" description="Helical" evidence="1">
    <location>
        <begin position="123"/>
        <end position="146"/>
    </location>
</feature>
<sequence length="197" mass="22049">CFLCFNKKGKCKANYFTIIRGILIGFYIGIGGFLVYKNTLQNIFYNTKVKENPGLALTFILFSEMVNSLNNIDLNESIFLTYQNNFKVVGCVVMCVSILIGAIKHGRICGYMGIENVDVSEALFVLSLSFGVLVIDEIMKLSLILIKITLQESLQIFETGKLLLYDISANWLGLIYKCSVAIIPHAKSKILLQLNIL</sequence>